<name>A0AAU9X4W3_9CNID</name>
<dbReference type="GO" id="GO:0005886">
    <property type="term" value="C:plasma membrane"/>
    <property type="evidence" value="ECO:0007669"/>
    <property type="project" value="UniProtKB-SubCell"/>
</dbReference>
<proteinExistence type="predicted"/>
<dbReference type="SUPFAM" id="SSF81321">
    <property type="entry name" value="Family A G protein-coupled receptor-like"/>
    <property type="match status" value="2"/>
</dbReference>
<evidence type="ECO:0000313" key="8">
    <source>
        <dbReference type="EMBL" id="CAH3135639.1"/>
    </source>
</evidence>
<feature type="transmembrane region" description="Helical" evidence="6">
    <location>
        <begin position="448"/>
        <end position="468"/>
    </location>
</feature>
<accession>A0AAU9X4W3</accession>
<dbReference type="Proteomes" id="UP001159428">
    <property type="component" value="Unassembled WGS sequence"/>
</dbReference>
<feature type="transmembrane region" description="Helical" evidence="6">
    <location>
        <begin position="329"/>
        <end position="354"/>
    </location>
</feature>
<dbReference type="GO" id="GO:0004930">
    <property type="term" value="F:G protein-coupled receptor activity"/>
    <property type="evidence" value="ECO:0007669"/>
    <property type="project" value="InterPro"/>
</dbReference>
<feature type="transmembrane region" description="Helical" evidence="6">
    <location>
        <begin position="480"/>
        <end position="500"/>
    </location>
</feature>
<evidence type="ECO:0000256" key="1">
    <source>
        <dbReference type="ARBA" id="ARBA00004651"/>
    </source>
</evidence>
<feature type="domain" description="G-protein coupled receptors family 1 profile" evidence="7">
    <location>
        <begin position="346"/>
        <end position="459"/>
    </location>
</feature>
<dbReference type="PANTHER" id="PTHR22750">
    <property type="entry name" value="G-PROTEIN COUPLED RECEPTOR"/>
    <property type="match status" value="1"/>
</dbReference>
<dbReference type="PROSITE" id="PS50262">
    <property type="entry name" value="G_PROTEIN_RECEP_F1_2"/>
    <property type="match status" value="2"/>
</dbReference>
<keyword evidence="3 6" id="KW-0812">Transmembrane</keyword>
<evidence type="ECO:0000256" key="3">
    <source>
        <dbReference type="ARBA" id="ARBA00022692"/>
    </source>
</evidence>
<gene>
    <name evidence="8" type="ORF">PMEA_00015832</name>
</gene>
<comment type="caution">
    <text evidence="8">The sequence shown here is derived from an EMBL/GenBank/DDBJ whole genome shotgun (WGS) entry which is preliminary data.</text>
</comment>
<keyword evidence="5 6" id="KW-0472">Membrane</keyword>
<feature type="transmembrane region" description="Helical" evidence="6">
    <location>
        <begin position="286"/>
        <end position="309"/>
    </location>
</feature>
<feature type="transmembrane region" description="Helical" evidence="6">
    <location>
        <begin position="139"/>
        <end position="156"/>
    </location>
</feature>
<evidence type="ECO:0000256" key="6">
    <source>
        <dbReference type="SAM" id="Phobius"/>
    </source>
</evidence>
<dbReference type="Pfam" id="PF00001">
    <property type="entry name" value="7tm_1"/>
    <property type="match status" value="2"/>
</dbReference>
<keyword evidence="2" id="KW-1003">Cell membrane</keyword>
<evidence type="ECO:0000256" key="4">
    <source>
        <dbReference type="ARBA" id="ARBA00022989"/>
    </source>
</evidence>
<dbReference type="PRINTS" id="PR00237">
    <property type="entry name" value="GPCRRHODOPSN"/>
</dbReference>
<feature type="transmembrane region" description="Helical" evidence="6">
    <location>
        <begin position="100"/>
        <end position="119"/>
    </location>
</feature>
<dbReference type="AlphaFoldDB" id="A0AAU9X4W3"/>
<dbReference type="Gene3D" id="1.20.1070.10">
    <property type="entry name" value="Rhodopsin 7-helix transmembrane proteins"/>
    <property type="match status" value="2"/>
</dbReference>
<reference evidence="8 9" key="1">
    <citation type="submission" date="2022-05" db="EMBL/GenBank/DDBJ databases">
        <authorList>
            <consortium name="Genoscope - CEA"/>
            <person name="William W."/>
        </authorList>
    </citation>
    <scope>NUCLEOTIDE SEQUENCE [LARGE SCALE GENOMIC DNA]</scope>
</reference>
<protein>
    <recommendedName>
        <fullName evidence="7">G-protein coupled receptors family 1 profile domain-containing protein</fullName>
    </recommendedName>
</protein>
<feature type="transmembrane region" description="Helical" evidence="6">
    <location>
        <begin position="219"/>
        <end position="243"/>
    </location>
</feature>
<evidence type="ECO:0000256" key="5">
    <source>
        <dbReference type="ARBA" id="ARBA00023136"/>
    </source>
</evidence>
<evidence type="ECO:0000259" key="7">
    <source>
        <dbReference type="PROSITE" id="PS50262"/>
    </source>
</evidence>
<feature type="transmembrane region" description="Helical" evidence="6">
    <location>
        <begin position="255"/>
        <end position="274"/>
    </location>
</feature>
<organism evidence="8 9">
    <name type="scientific">Pocillopora meandrina</name>
    <dbReference type="NCBI Taxonomy" id="46732"/>
    <lineage>
        <taxon>Eukaryota</taxon>
        <taxon>Metazoa</taxon>
        <taxon>Cnidaria</taxon>
        <taxon>Anthozoa</taxon>
        <taxon>Hexacorallia</taxon>
        <taxon>Scleractinia</taxon>
        <taxon>Astrocoeniina</taxon>
        <taxon>Pocilloporidae</taxon>
        <taxon>Pocillopora</taxon>
    </lineage>
</organism>
<feature type="transmembrane region" description="Helical" evidence="6">
    <location>
        <begin position="18"/>
        <end position="42"/>
    </location>
</feature>
<dbReference type="InterPro" id="IPR000276">
    <property type="entry name" value="GPCR_Rhodpsn"/>
</dbReference>
<comment type="subcellular location">
    <subcellularLocation>
        <location evidence="1">Cell membrane</location>
        <topology evidence="1">Multi-pass membrane protein</topology>
    </subcellularLocation>
</comment>
<feature type="transmembrane region" description="Helical" evidence="6">
    <location>
        <begin position="162"/>
        <end position="184"/>
    </location>
</feature>
<sequence>MASKEGDSGDVPSVAGSLIMIIINTITCPFTVLLNALVIKAVKTTPGLRTNSNILLSCLAVTDVLTGLFSQPFFILWQIFLLLGLSNSKTLQKCFQVSVIVLQTASYLYLMLVTFERLVAIKFTMKYSNIITDDNMRRAVLLVWIIAFISGVLRGMEMVRVASSLAGLLILTCIFFLAFVYVIMYRETRRHQEKIKNQQLPQEEMERFAKENKALKTTLFVVGAVVICLLPLCFCLIVIATGLYNAITCPINQPLVITCAMLNPLVNPLIYCWRQKEMRKHLRFTFVLYCCCTHVFQFDMANFSLASFKNTTNITRREGDRDVPSMADSIIIIIINTITFPFTVILNLLVIKAVKTTPRLRTNNNILLACLAVTDALTGLLGQPLFILWRIFLIFDLSNSKTVGTSFISFLLVILVSSYFHLMLVTFERLIAIKVTVKYSNIITEKNMKIAVIVVWITASSYGVLRMGKVNTARYLKGHSPFHVFSFLLSLTSSCIKKLLATKRR</sequence>
<feature type="transmembrane region" description="Helical" evidence="6">
    <location>
        <begin position="54"/>
        <end position="80"/>
    </location>
</feature>
<dbReference type="EMBL" id="CALNXJ010000029">
    <property type="protein sequence ID" value="CAH3135639.1"/>
    <property type="molecule type" value="Genomic_DNA"/>
</dbReference>
<feature type="transmembrane region" description="Helical" evidence="6">
    <location>
        <begin position="366"/>
        <end position="395"/>
    </location>
</feature>
<keyword evidence="9" id="KW-1185">Reference proteome</keyword>
<feature type="transmembrane region" description="Helical" evidence="6">
    <location>
        <begin position="407"/>
        <end position="427"/>
    </location>
</feature>
<dbReference type="InterPro" id="IPR017452">
    <property type="entry name" value="GPCR_Rhodpsn_7TM"/>
</dbReference>
<dbReference type="SMART" id="SM01381">
    <property type="entry name" value="7TM_GPCR_Srsx"/>
    <property type="match status" value="1"/>
</dbReference>
<evidence type="ECO:0000256" key="2">
    <source>
        <dbReference type="ARBA" id="ARBA00022475"/>
    </source>
</evidence>
<evidence type="ECO:0000313" key="9">
    <source>
        <dbReference type="Proteomes" id="UP001159428"/>
    </source>
</evidence>
<feature type="domain" description="G-protein coupled receptors family 1 profile" evidence="7">
    <location>
        <begin position="34"/>
        <end position="271"/>
    </location>
</feature>
<dbReference type="CDD" id="cd00637">
    <property type="entry name" value="7tm_classA_rhodopsin-like"/>
    <property type="match status" value="1"/>
</dbReference>
<keyword evidence="4 6" id="KW-1133">Transmembrane helix</keyword>